<evidence type="ECO:0000313" key="2">
    <source>
        <dbReference type="Proteomes" id="UP000422232"/>
    </source>
</evidence>
<dbReference type="Proteomes" id="UP000422232">
    <property type="component" value="Chromosome"/>
</dbReference>
<accession>A0A9Q5V9P7</accession>
<gene>
    <name evidence="1" type="ORF">Psal009_01955</name>
</gene>
<organism evidence="1 2">
    <name type="scientific">Piscirickettsia salmonis</name>
    <dbReference type="NCBI Taxonomy" id="1238"/>
    <lineage>
        <taxon>Bacteria</taxon>
        <taxon>Pseudomonadati</taxon>
        <taxon>Pseudomonadota</taxon>
        <taxon>Gammaproteobacteria</taxon>
        <taxon>Thiotrichales</taxon>
        <taxon>Piscirickettsiaceae</taxon>
        <taxon>Piscirickettsia</taxon>
    </lineage>
</organism>
<dbReference type="EMBL" id="CP038908">
    <property type="protein sequence ID" value="QGO06053.1"/>
    <property type="molecule type" value="Genomic_DNA"/>
</dbReference>
<keyword evidence="2" id="KW-1185">Reference proteome</keyword>
<sequence length="208" mass="23457">MLETASTHPYRRFQGMENSVTYLLNKTKMTAIMAAILANGDEIAFVTEGLLTKDEMRSFCRVELGIELPENIQYYNNTQDTTSKLQQIAHDLQAEYKDVILIDNGHDHIRDAKDAGFATIPVDMSYAPSDLVKIDVDSANGTLYIKKLEEMIARQAHALKHQQGEKKLAWFKKASLRVANESVNQVTLILDLDVILSKGRQPLRAMEC</sequence>
<reference evidence="1 2" key="1">
    <citation type="submission" date="2019-04" db="EMBL/GenBank/DDBJ databases">
        <title>Complete genome sequencing of Piscirickettsia salmonis strain Psal-009.</title>
        <authorList>
            <person name="Schober I."/>
            <person name="Bunk B."/>
            <person name="Sproer C."/>
            <person name="Carril G.P."/>
            <person name="Riedel T."/>
            <person name="Flores-Herrera P.A."/>
            <person name="Nourdin-Galindo G."/>
            <person name="Marshall S.H."/>
            <person name="Overmann J."/>
        </authorList>
    </citation>
    <scope>NUCLEOTIDE SEQUENCE [LARGE SCALE GENOMIC DNA]</scope>
    <source>
        <strain evidence="1 2">Psal-009</strain>
    </source>
</reference>
<evidence type="ECO:0000313" key="1">
    <source>
        <dbReference type="EMBL" id="QGO06053.1"/>
    </source>
</evidence>
<dbReference type="AlphaFoldDB" id="A0A9Q5V9P7"/>
<proteinExistence type="predicted"/>
<name>A0A9Q5V9P7_PISSA</name>
<protein>
    <submittedName>
        <fullName evidence="1">Uncharacterized protein</fullName>
    </submittedName>
</protein>